<sequence length="75" mass="8209">MLNHPKHALGLARRQQVVKGGSQVKEHDGGNKEDNADHEWPVADKGSMQDEPGRANQCGKQPDTMAEAVCPFFRG</sequence>
<protein>
    <submittedName>
        <fullName evidence="2">Uncharacterized protein</fullName>
    </submittedName>
</protein>
<organism evidence="2 3">
    <name type="scientific">Zobellella aerophila</name>
    <dbReference type="NCBI Taxonomy" id="870480"/>
    <lineage>
        <taxon>Bacteria</taxon>
        <taxon>Pseudomonadati</taxon>
        <taxon>Pseudomonadota</taxon>
        <taxon>Gammaproteobacteria</taxon>
        <taxon>Aeromonadales</taxon>
        <taxon>Aeromonadaceae</taxon>
        <taxon>Zobellella</taxon>
    </lineage>
</organism>
<name>A0ABP6VF96_9GAMM</name>
<dbReference type="Proteomes" id="UP001500795">
    <property type="component" value="Unassembled WGS sequence"/>
</dbReference>
<reference evidence="3" key="1">
    <citation type="journal article" date="2019" name="Int. J. Syst. Evol. Microbiol.">
        <title>The Global Catalogue of Microorganisms (GCM) 10K type strain sequencing project: providing services to taxonomists for standard genome sequencing and annotation.</title>
        <authorList>
            <consortium name="The Broad Institute Genomics Platform"/>
            <consortium name="The Broad Institute Genome Sequencing Center for Infectious Disease"/>
            <person name="Wu L."/>
            <person name="Ma J."/>
        </authorList>
    </citation>
    <scope>NUCLEOTIDE SEQUENCE [LARGE SCALE GENOMIC DNA]</scope>
    <source>
        <strain evidence="3">JCM 17110</strain>
    </source>
</reference>
<dbReference type="EMBL" id="BAABCX010000001">
    <property type="protein sequence ID" value="GAA3534756.1"/>
    <property type="molecule type" value="Genomic_DNA"/>
</dbReference>
<evidence type="ECO:0000313" key="2">
    <source>
        <dbReference type="EMBL" id="GAA3534756.1"/>
    </source>
</evidence>
<keyword evidence="3" id="KW-1185">Reference proteome</keyword>
<evidence type="ECO:0000256" key="1">
    <source>
        <dbReference type="SAM" id="MobiDB-lite"/>
    </source>
</evidence>
<evidence type="ECO:0000313" key="3">
    <source>
        <dbReference type="Proteomes" id="UP001500795"/>
    </source>
</evidence>
<feature type="region of interest" description="Disordered" evidence="1">
    <location>
        <begin position="1"/>
        <end position="62"/>
    </location>
</feature>
<gene>
    <name evidence="2" type="ORF">GCM10022394_12880</name>
</gene>
<proteinExistence type="predicted"/>
<accession>A0ABP6VF96</accession>
<comment type="caution">
    <text evidence="2">The sequence shown here is derived from an EMBL/GenBank/DDBJ whole genome shotgun (WGS) entry which is preliminary data.</text>
</comment>
<feature type="compositionally biased region" description="Basic and acidic residues" evidence="1">
    <location>
        <begin position="24"/>
        <end position="53"/>
    </location>
</feature>